<organism evidence="4 5">
    <name type="scientific">Candidatus Rhabdochlamydia oedothoracis</name>
    <dbReference type="NCBI Taxonomy" id="2720720"/>
    <lineage>
        <taxon>Bacteria</taxon>
        <taxon>Pseudomonadati</taxon>
        <taxon>Chlamydiota</taxon>
        <taxon>Chlamydiia</taxon>
        <taxon>Parachlamydiales</taxon>
        <taxon>Candidatus Rhabdochlamydiaceae</taxon>
        <taxon>Candidatus Rhabdochlamydia</taxon>
    </lineage>
</organism>
<feature type="transmembrane region" description="Helical" evidence="3">
    <location>
        <begin position="465"/>
        <end position="486"/>
    </location>
</feature>
<reference evidence="4 5" key="1">
    <citation type="journal article" date="2022" name="bioRxiv">
        <title>Ecology and evolution of chlamydial symbionts of arthropods.</title>
        <authorList>
            <person name="Halter T."/>
            <person name="Koestlbacher S."/>
            <person name="Collingro A."/>
            <person name="Sixt B.S."/>
            <person name="Toenshoff E.R."/>
            <person name="Hendrickx F."/>
            <person name="Kostanjsek R."/>
            <person name="Horn M."/>
        </authorList>
    </citation>
    <scope>NUCLEOTIDE SEQUENCE [LARGE SCALE GENOMIC DNA]</scope>
    <source>
        <strain evidence="4">W744xW776</strain>
    </source>
</reference>
<evidence type="ECO:0000313" key="5">
    <source>
        <dbReference type="Proteomes" id="UP000826014"/>
    </source>
</evidence>
<evidence type="ECO:0000256" key="1">
    <source>
        <dbReference type="SAM" id="Coils"/>
    </source>
</evidence>
<dbReference type="EMBL" id="CP075587">
    <property type="protein sequence ID" value="QYF48935.1"/>
    <property type="molecule type" value="Genomic_DNA"/>
</dbReference>
<feature type="compositionally biased region" description="Basic residues" evidence="2">
    <location>
        <begin position="110"/>
        <end position="119"/>
    </location>
</feature>
<protein>
    <submittedName>
        <fullName evidence="4">Uncharacterized protein</fullName>
    </submittedName>
</protein>
<sequence length="513" mass="58405">MSFINSSIAINGSFNTESNTSIYFDRSFRGPLPNESPMNATNMSPSNRKADRSFRGPFPDDSLINSIEAFSNESPMNATNIFSSNRKVDRVAKVKVGNGFTDPKYGNIPRSKRIHARHTRSSERNTRKNPLVICEEEKRNITSTKDKEIRRLIDSNIKDLKDERSKCTEITLQGKKKYNDLLSNYTVEEIAYLELIIKNNRCIKENQICNKSLKKKESKIAQLEKQCTTTEPITLERTQFHARHTRSIDIPFDDLTLERNTRKNSLVTCEEEKRNITSTKDKEIRRLIDSNIKDLKNERSKCIEITLQGEKMYDDLRSTYTYLEEIALELRTTNDHCIEENQICNKSLKEKESKITQLEEQCGRLTRYTKISEKPTTILELTQSTTASETTVKQTKLTAATSTAISEPITTSEKPTTILELTQSTTASETTVKQTKLTAATSTAISEPITTTEPKITQSTNIQQGIALIVSGLFIIGSLLASIFMFKKKRRYKRSLHLVNNLTTSQRQGHTQV</sequence>
<dbReference type="RefSeq" id="WP_220017457.1">
    <property type="nucleotide sequence ID" value="NZ_CP075587.1"/>
</dbReference>
<name>A0ABX8V648_9BACT</name>
<dbReference type="Proteomes" id="UP000826014">
    <property type="component" value="Chromosome"/>
</dbReference>
<keyword evidence="3" id="KW-1133">Transmembrane helix</keyword>
<feature type="region of interest" description="Disordered" evidence="2">
    <location>
        <begin position="102"/>
        <end position="126"/>
    </location>
</feature>
<evidence type="ECO:0000313" key="4">
    <source>
        <dbReference type="EMBL" id="QYF48935.1"/>
    </source>
</evidence>
<evidence type="ECO:0000256" key="3">
    <source>
        <dbReference type="SAM" id="Phobius"/>
    </source>
</evidence>
<feature type="compositionally biased region" description="Polar residues" evidence="2">
    <location>
        <begin position="36"/>
        <end position="47"/>
    </location>
</feature>
<feature type="coiled-coil region" evidence="1">
    <location>
        <begin position="341"/>
        <end position="368"/>
    </location>
</feature>
<feature type="region of interest" description="Disordered" evidence="2">
    <location>
        <begin position="33"/>
        <end position="53"/>
    </location>
</feature>
<proteinExistence type="predicted"/>
<gene>
    <name evidence="4" type="ORF">RHABOEDO_001176</name>
</gene>
<keyword evidence="1" id="KW-0175">Coiled coil</keyword>
<keyword evidence="3" id="KW-0812">Transmembrane</keyword>
<accession>A0ABX8V648</accession>
<keyword evidence="5" id="KW-1185">Reference proteome</keyword>
<keyword evidence="3" id="KW-0472">Membrane</keyword>
<evidence type="ECO:0000256" key="2">
    <source>
        <dbReference type="SAM" id="MobiDB-lite"/>
    </source>
</evidence>